<dbReference type="GO" id="GO:0031419">
    <property type="term" value="F:cobalamin binding"/>
    <property type="evidence" value="ECO:0007669"/>
    <property type="project" value="UniProtKB-KW"/>
</dbReference>
<dbReference type="InterPro" id="IPR050862">
    <property type="entry name" value="RdRp_reductase_class-2"/>
</dbReference>
<evidence type="ECO:0000256" key="5">
    <source>
        <dbReference type="ARBA" id="ARBA00022741"/>
    </source>
</evidence>
<comment type="similarity">
    <text evidence="2 11">Belongs to the ribonucleoside diphosphate reductase class-2 family.</text>
</comment>
<gene>
    <name evidence="14" type="ORF">ED312_12650</name>
</gene>
<evidence type="ECO:0000256" key="8">
    <source>
        <dbReference type="ARBA" id="ARBA00023157"/>
    </source>
</evidence>
<dbReference type="GO" id="GO:0009263">
    <property type="term" value="P:deoxyribonucleotide biosynthetic process"/>
    <property type="evidence" value="ECO:0007669"/>
    <property type="project" value="UniProtKB-KW"/>
</dbReference>
<keyword evidence="15" id="KW-1185">Reference proteome</keyword>
<comment type="caution">
    <text evidence="14">The sequence shown here is derived from an EMBL/GenBank/DDBJ whole genome shotgun (WGS) entry which is preliminary data.</text>
</comment>
<evidence type="ECO:0000256" key="1">
    <source>
        <dbReference type="ARBA" id="ARBA00001922"/>
    </source>
</evidence>
<dbReference type="CDD" id="cd02888">
    <property type="entry name" value="RNR_II_dimer"/>
    <property type="match status" value="1"/>
</dbReference>
<dbReference type="InterPro" id="IPR008926">
    <property type="entry name" value="RNR_R1-su_N"/>
</dbReference>
<dbReference type="Gene3D" id="3.20.70.20">
    <property type="match status" value="1"/>
</dbReference>
<dbReference type="AlphaFoldDB" id="A0A3N0EC41"/>
<sequence>MAGLSLTANAFQILEERYLLRNLHGTAIETPEEMFRRVAKWISGTEKKNGGHWEEKFFGMMSRLEFLPNSPTLMNAGLPAGQLSACFVLPVEDSLDAIFTSLKNAALIHQRGGGTGYNFSRLRPKGALISSSKGFSSGPVAFMKIYDAATEHVKQGGKRRGANMGILNADHPDIEEFIFVKRDGTSLQNFNISVGITNNFMNAVNKDLEWVLKDPGTGHAVRSIPAGKLWKQITETAWATGDPGLVFLDNINRDNPTPGLGNIQSTNPCGEVPLLDYESCNLGSINLSRMVTENNGVYEIDRDKLAETIHSGIRFLDNVIQVNHYLLPQVKAITLKNRKIGLGLMGWAELLMLMEIPYASTEAVKLAEELMEFVKKESYKASANLAGERGSFPSWANSRFYPENKMRNATCNSIAPTGTISVIADTSYSIEPLYALAYRRVGILGGKSQQEVNGIFKKKMKQMGYWNAELEAVVLQTGTVKEIQGLPGRVKKVFETSLEIPWEFHLKHQRAFQKFTDNSVSKTINFPAEARPEDISDVYMTAWKYGLKGITIYRDGSKEKQVLQRCNVSAPGTC</sequence>
<evidence type="ECO:0000256" key="4">
    <source>
        <dbReference type="ARBA" id="ARBA00022634"/>
    </source>
</evidence>
<dbReference type="InterPro" id="IPR013509">
    <property type="entry name" value="RNR_lsu_N"/>
</dbReference>
<comment type="cofactor">
    <cofactor evidence="1 11">
        <name>adenosylcob(III)alamin</name>
        <dbReference type="ChEBI" id="CHEBI:18408"/>
    </cofactor>
</comment>
<feature type="domain" description="Ribonucleotide reductase large subunit C-terminal" evidence="13">
    <location>
        <begin position="84"/>
        <end position="400"/>
    </location>
</feature>
<accession>A0A3N0EC41</accession>
<evidence type="ECO:0000256" key="6">
    <source>
        <dbReference type="ARBA" id="ARBA00023002"/>
    </source>
</evidence>
<keyword evidence="8" id="KW-1015">Disulfide bond</keyword>
<dbReference type="Proteomes" id="UP000267469">
    <property type="component" value="Unassembled WGS sequence"/>
</dbReference>
<reference evidence="14 15" key="1">
    <citation type="submission" date="2018-10" db="EMBL/GenBank/DDBJ databases">
        <title>Sinomicrobium pectinilyticum sp. nov., a pectinase-producing bacterium isolated from alkaline and saline soil, and emended description of the genus Sinomicrobium.</title>
        <authorList>
            <person name="Cheng B."/>
            <person name="Li C."/>
            <person name="Lai Q."/>
            <person name="Du M."/>
            <person name="Shao Z."/>
            <person name="Xu P."/>
            <person name="Yang C."/>
        </authorList>
    </citation>
    <scope>NUCLEOTIDE SEQUENCE [LARGE SCALE GENOMIC DNA]</scope>
    <source>
        <strain evidence="14 15">5DNS001</strain>
    </source>
</reference>
<keyword evidence="9 11" id="KW-0170">Cobalt</keyword>
<protein>
    <recommendedName>
        <fullName evidence="11">Vitamin B12-dependent ribonucleotide reductase</fullName>
        <ecNumber evidence="11">1.17.4.1</ecNumber>
    </recommendedName>
</protein>
<evidence type="ECO:0000259" key="13">
    <source>
        <dbReference type="Pfam" id="PF02867"/>
    </source>
</evidence>
<dbReference type="InterPro" id="IPR013344">
    <property type="entry name" value="RNR_NrdJ/NrdZ"/>
</dbReference>
<dbReference type="InterPro" id="IPR000788">
    <property type="entry name" value="RNR_lg_C"/>
</dbReference>
<keyword evidence="3 11" id="KW-0846">Cobalamin</keyword>
<keyword evidence="6 11" id="KW-0560">Oxidoreductase</keyword>
<evidence type="ECO:0000313" key="14">
    <source>
        <dbReference type="EMBL" id="RNL85384.1"/>
    </source>
</evidence>
<feature type="domain" description="Ribonucleotide reductase large subunit C-terminal" evidence="13">
    <location>
        <begin position="406"/>
        <end position="553"/>
    </location>
</feature>
<evidence type="ECO:0000256" key="11">
    <source>
        <dbReference type="RuleBase" id="RU364064"/>
    </source>
</evidence>
<evidence type="ECO:0000259" key="12">
    <source>
        <dbReference type="Pfam" id="PF00317"/>
    </source>
</evidence>
<dbReference type="PANTHER" id="PTHR43371">
    <property type="entry name" value="VITAMIN B12-DEPENDENT RIBONUCLEOTIDE REDUCTASE"/>
    <property type="match status" value="1"/>
</dbReference>
<dbReference type="NCBIfam" id="TIGR02504">
    <property type="entry name" value="NrdJ_Z"/>
    <property type="match status" value="1"/>
</dbReference>
<comment type="function">
    <text evidence="11">Catalyzes the reduction of ribonucleotides to deoxyribonucleotides. May function to provide a pool of deoxyribonucleotide precursors for DNA repair during oxygen limitation and/or for immediate growth after restoration of oxygen.</text>
</comment>
<feature type="domain" description="Ribonucleotide reductase large subunit N-terminal" evidence="12">
    <location>
        <begin position="5"/>
        <end position="79"/>
    </location>
</feature>
<dbReference type="SUPFAM" id="SSF51998">
    <property type="entry name" value="PFL-like glycyl radical enzymes"/>
    <property type="match status" value="1"/>
</dbReference>
<dbReference type="GO" id="GO:0004748">
    <property type="term" value="F:ribonucleoside-diphosphate reductase activity, thioredoxin disulfide as acceptor"/>
    <property type="evidence" value="ECO:0007669"/>
    <property type="project" value="UniProtKB-EC"/>
</dbReference>
<comment type="catalytic activity">
    <reaction evidence="10 11">
        <text>a 2'-deoxyribonucleoside 5'-diphosphate + [thioredoxin]-disulfide + H2O = a ribonucleoside 5'-diphosphate + [thioredoxin]-dithiol</text>
        <dbReference type="Rhea" id="RHEA:23252"/>
        <dbReference type="Rhea" id="RHEA-COMP:10698"/>
        <dbReference type="Rhea" id="RHEA-COMP:10700"/>
        <dbReference type="ChEBI" id="CHEBI:15377"/>
        <dbReference type="ChEBI" id="CHEBI:29950"/>
        <dbReference type="ChEBI" id="CHEBI:50058"/>
        <dbReference type="ChEBI" id="CHEBI:57930"/>
        <dbReference type="ChEBI" id="CHEBI:73316"/>
        <dbReference type="EC" id="1.17.4.1"/>
    </reaction>
</comment>
<dbReference type="GO" id="GO:0005524">
    <property type="term" value="F:ATP binding"/>
    <property type="evidence" value="ECO:0007669"/>
    <property type="project" value="InterPro"/>
</dbReference>
<evidence type="ECO:0000313" key="15">
    <source>
        <dbReference type="Proteomes" id="UP000267469"/>
    </source>
</evidence>
<dbReference type="UniPathway" id="UPA00326"/>
<evidence type="ECO:0000256" key="10">
    <source>
        <dbReference type="ARBA" id="ARBA00047754"/>
    </source>
</evidence>
<dbReference type="PANTHER" id="PTHR43371:SF1">
    <property type="entry name" value="RIBONUCLEOSIDE-DIPHOSPHATE REDUCTASE"/>
    <property type="match status" value="1"/>
</dbReference>
<dbReference type="Pfam" id="PF02867">
    <property type="entry name" value="Ribonuc_red_lgC"/>
    <property type="match status" value="2"/>
</dbReference>
<keyword evidence="4 11" id="KW-0237">DNA synthesis</keyword>
<proteinExistence type="inferred from homology"/>
<evidence type="ECO:0000256" key="2">
    <source>
        <dbReference type="ARBA" id="ARBA00007405"/>
    </source>
</evidence>
<organism evidence="14 15">
    <name type="scientific">Sinomicrobium pectinilyticum</name>
    <dbReference type="NCBI Taxonomy" id="1084421"/>
    <lineage>
        <taxon>Bacteria</taxon>
        <taxon>Pseudomonadati</taxon>
        <taxon>Bacteroidota</taxon>
        <taxon>Flavobacteriia</taxon>
        <taxon>Flavobacteriales</taxon>
        <taxon>Flavobacteriaceae</taxon>
        <taxon>Sinomicrobium</taxon>
    </lineage>
</organism>
<name>A0A3N0EC41_SINP1</name>
<evidence type="ECO:0000256" key="7">
    <source>
        <dbReference type="ARBA" id="ARBA00023116"/>
    </source>
</evidence>
<dbReference type="OrthoDB" id="9762933at2"/>
<dbReference type="PRINTS" id="PR01183">
    <property type="entry name" value="RIBORDTASEM1"/>
</dbReference>
<evidence type="ECO:0000256" key="9">
    <source>
        <dbReference type="ARBA" id="ARBA00023285"/>
    </source>
</evidence>
<keyword evidence="5 11" id="KW-0547">Nucleotide-binding</keyword>
<dbReference type="EMBL" id="RJTM01000090">
    <property type="protein sequence ID" value="RNL85384.1"/>
    <property type="molecule type" value="Genomic_DNA"/>
</dbReference>
<keyword evidence="7" id="KW-0215">Deoxyribonucleotide synthesis</keyword>
<dbReference type="Pfam" id="PF00317">
    <property type="entry name" value="Ribonuc_red_lgN"/>
    <property type="match status" value="1"/>
</dbReference>
<evidence type="ECO:0000256" key="3">
    <source>
        <dbReference type="ARBA" id="ARBA00022628"/>
    </source>
</evidence>
<dbReference type="EC" id="1.17.4.1" evidence="11"/>
<dbReference type="GO" id="GO:0071897">
    <property type="term" value="P:DNA biosynthetic process"/>
    <property type="evidence" value="ECO:0007669"/>
    <property type="project" value="UniProtKB-KW"/>
</dbReference>
<dbReference type="SUPFAM" id="SSF48168">
    <property type="entry name" value="R1 subunit of ribonucleotide reductase, N-terminal domain"/>
    <property type="match status" value="1"/>
</dbReference>
<dbReference type="RefSeq" id="WP_123216385.1">
    <property type="nucleotide sequence ID" value="NZ_RJTM01000090.1"/>
</dbReference>